<dbReference type="Proteomes" id="UP000515158">
    <property type="component" value="Unplaced"/>
</dbReference>
<accession>A0A6P8Z2H1</accession>
<dbReference type="RefSeq" id="XP_034240782.1">
    <property type="nucleotide sequence ID" value="XM_034384891.1"/>
</dbReference>
<dbReference type="GeneID" id="117645019"/>
<dbReference type="AlphaFoldDB" id="A0A6P8Z2H1"/>
<dbReference type="KEGG" id="tpal:117645019"/>
<protein>
    <submittedName>
        <fullName evidence="2">Uncharacterized protein LOC117645019</fullName>
    </submittedName>
</protein>
<name>A0A6P8Z2H1_THRPL</name>
<reference evidence="2" key="1">
    <citation type="submission" date="2025-08" db="UniProtKB">
        <authorList>
            <consortium name="RefSeq"/>
        </authorList>
    </citation>
    <scope>IDENTIFICATION</scope>
    <source>
        <tissue evidence="2">Total insect</tissue>
    </source>
</reference>
<keyword evidence="1" id="KW-1185">Reference proteome</keyword>
<evidence type="ECO:0000313" key="2">
    <source>
        <dbReference type="RefSeq" id="XP_034240782.1"/>
    </source>
</evidence>
<gene>
    <name evidence="2" type="primary">LOC117645019</name>
</gene>
<sequence length="134" mass="14830">MALKGHFRNRGDQTNSMDLVPAISAAACTTASYVWKVNSTTTRAMIAQKVMGVAMSPVLRAASLVQPRRNSRTRAAVTSPWLSSCANRPKSQHESQGGCFQSLPIVWIPRRPDSWLHRIICRTIHLFGRNTNGI</sequence>
<dbReference type="InParanoid" id="A0A6P8Z2H1"/>
<organism evidence="2">
    <name type="scientific">Thrips palmi</name>
    <name type="common">Melon thrips</name>
    <dbReference type="NCBI Taxonomy" id="161013"/>
    <lineage>
        <taxon>Eukaryota</taxon>
        <taxon>Metazoa</taxon>
        <taxon>Ecdysozoa</taxon>
        <taxon>Arthropoda</taxon>
        <taxon>Hexapoda</taxon>
        <taxon>Insecta</taxon>
        <taxon>Pterygota</taxon>
        <taxon>Neoptera</taxon>
        <taxon>Paraneoptera</taxon>
        <taxon>Thysanoptera</taxon>
        <taxon>Terebrantia</taxon>
        <taxon>Thripoidea</taxon>
        <taxon>Thripidae</taxon>
        <taxon>Thrips</taxon>
    </lineage>
</organism>
<evidence type="ECO:0000313" key="1">
    <source>
        <dbReference type="Proteomes" id="UP000515158"/>
    </source>
</evidence>
<proteinExistence type="predicted"/>